<evidence type="ECO:0000313" key="2">
    <source>
        <dbReference type="EMBL" id="KAF7342224.1"/>
    </source>
</evidence>
<organism evidence="2 3">
    <name type="scientific">Mycena venus</name>
    <dbReference type="NCBI Taxonomy" id="2733690"/>
    <lineage>
        <taxon>Eukaryota</taxon>
        <taxon>Fungi</taxon>
        <taxon>Dikarya</taxon>
        <taxon>Basidiomycota</taxon>
        <taxon>Agaricomycotina</taxon>
        <taxon>Agaricomycetes</taxon>
        <taxon>Agaricomycetidae</taxon>
        <taxon>Agaricales</taxon>
        <taxon>Marasmiineae</taxon>
        <taxon>Mycenaceae</taxon>
        <taxon>Mycena</taxon>
    </lineage>
</organism>
<gene>
    <name evidence="2" type="ORF">MVEN_01810400</name>
</gene>
<keyword evidence="3" id="KW-1185">Reference proteome</keyword>
<protein>
    <submittedName>
        <fullName evidence="2">Uncharacterized protein</fullName>
    </submittedName>
</protein>
<comment type="caution">
    <text evidence="2">The sequence shown here is derived from an EMBL/GenBank/DDBJ whole genome shotgun (WGS) entry which is preliminary data.</text>
</comment>
<evidence type="ECO:0000256" key="1">
    <source>
        <dbReference type="SAM" id="MobiDB-lite"/>
    </source>
</evidence>
<dbReference type="AlphaFoldDB" id="A0A8H6XKB4"/>
<dbReference type="Proteomes" id="UP000620124">
    <property type="component" value="Unassembled WGS sequence"/>
</dbReference>
<sequence length="105" mass="10743">MPSANGSIVSHNGSKFVATFIIDEIQYVYSGNVNPNPGAFNVTKATLTYGSTADLTGTHSFTGQVGISKVTFNIRNGPVAGGPLPDNGHVDPASTVDGSGTWTTA</sequence>
<name>A0A8H6XKB4_9AGAR</name>
<accession>A0A8H6XKB4</accession>
<dbReference type="EMBL" id="JACAZI010000017">
    <property type="protein sequence ID" value="KAF7342224.1"/>
    <property type="molecule type" value="Genomic_DNA"/>
</dbReference>
<feature type="compositionally biased region" description="Polar residues" evidence="1">
    <location>
        <begin position="96"/>
        <end position="105"/>
    </location>
</feature>
<dbReference type="OrthoDB" id="2998325at2759"/>
<feature type="region of interest" description="Disordered" evidence="1">
    <location>
        <begin position="79"/>
        <end position="105"/>
    </location>
</feature>
<reference evidence="2" key="1">
    <citation type="submission" date="2020-05" db="EMBL/GenBank/DDBJ databases">
        <title>Mycena genomes resolve the evolution of fungal bioluminescence.</title>
        <authorList>
            <person name="Tsai I.J."/>
        </authorList>
    </citation>
    <scope>NUCLEOTIDE SEQUENCE</scope>
    <source>
        <strain evidence="2">CCC161011</strain>
    </source>
</reference>
<proteinExistence type="predicted"/>
<evidence type="ECO:0000313" key="3">
    <source>
        <dbReference type="Proteomes" id="UP000620124"/>
    </source>
</evidence>